<reference evidence="9 10" key="1">
    <citation type="submission" date="2018-05" db="EMBL/GenBank/DDBJ databases">
        <title>complete genome sequence of Aquabacterium olei NBRC 110486.</title>
        <authorList>
            <person name="Tang B."/>
            <person name="Chang J."/>
            <person name="Zhang L."/>
            <person name="Yang H."/>
        </authorList>
    </citation>
    <scope>NUCLEOTIDE SEQUENCE [LARGE SCALE GENOMIC DNA]</scope>
    <source>
        <strain evidence="9 10">NBRC 110486</strain>
    </source>
</reference>
<dbReference type="GO" id="GO:0005886">
    <property type="term" value="C:plasma membrane"/>
    <property type="evidence" value="ECO:0007669"/>
    <property type="project" value="UniProtKB-SubCell"/>
</dbReference>
<dbReference type="InterPro" id="IPR000298">
    <property type="entry name" value="Cyt_c_oxidase-like_su3"/>
</dbReference>
<accession>A0A2U8FVE0</accession>
<evidence type="ECO:0000313" key="10">
    <source>
        <dbReference type="Proteomes" id="UP000244892"/>
    </source>
</evidence>
<evidence type="ECO:0000259" key="8">
    <source>
        <dbReference type="PROSITE" id="PS50253"/>
    </source>
</evidence>
<keyword evidence="10" id="KW-1185">Reference proteome</keyword>
<dbReference type="GO" id="GO:0019646">
    <property type="term" value="P:aerobic electron transport chain"/>
    <property type="evidence" value="ECO:0007669"/>
    <property type="project" value="InterPro"/>
</dbReference>
<dbReference type="EMBL" id="CP029210">
    <property type="protein sequence ID" value="AWI55042.1"/>
    <property type="molecule type" value="Genomic_DNA"/>
</dbReference>
<feature type="transmembrane region" description="Helical" evidence="7">
    <location>
        <begin position="6"/>
        <end position="25"/>
    </location>
</feature>
<organism evidence="9 10">
    <name type="scientific">Aquabacterium olei</name>
    <dbReference type="NCBI Taxonomy" id="1296669"/>
    <lineage>
        <taxon>Bacteria</taxon>
        <taxon>Pseudomonadati</taxon>
        <taxon>Pseudomonadota</taxon>
        <taxon>Betaproteobacteria</taxon>
        <taxon>Burkholderiales</taxon>
        <taxon>Aquabacterium</taxon>
    </lineage>
</organism>
<evidence type="ECO:0000256" key="2">
    <source>
        <dbReference type="ARBA" id="ARBA00010581"/>
    </source>
</evidence>
<dbReference type="SUPFAM" id="SSF81452">
    <property type="entry name" value="Cytochrome c oxidase subunit III-like"/>
    <property type="match status" value="1"/>
</dbReference>
<evidence type="ECO:0000256" key="5">
    <source>
        <dbReference type="ARBA" id="ARBA00023136"/>
    </source>
</evidence>
<name>A0A2U8FVE0_9BURK</name>
<keyword evidence="5 7" id="KW-0472">Membrane</keyword>
<keyword evidence="4 7" id="KW-1133">Transmembrane helix</keyword>
<evidence type="ECO:0000256" key="6">
    <source>
        <dbReference type="RuleBase" id="RU003376"/>
    </source>
</evidence>
<dbReference type="Gene3D" id="1.20.120.80">
    <property type="entry name" value="Cytochrome c oxidase, subunit III, four-helix bundle"/>
    <property type="match status" value="1"/>
</dbReference>
<dbReference type="InterPro" id="IPR013833">
    <property type="entry name" value="Cyt_c_oxidase_su3_a-hlx"/>
</dbReference>
<dbReference type="InterPro" id="IPR035973">
    <property type="entry name" value="Cyt_c_oxidase_su3-like_sf"/>
</dbReference>
<evidence type="ECO:0000313" key="9">
    <source>
        <dbReference type="EMBL" id="AWI55042.1"/>
    </source>
</evidence>
<feature type="transmembrane region" description="Helical" evidence="7">
    <location>
        <begin position="37"/>
        <end position="56"/>
    </location>
</feature>
<dbReference type="Pfam" id="PF00510">
    <property type="entry name" value="COX3"/>
    <property type="match status" value="1"/>
</dbReference>
<feature type="transmembrane region" description="Helical" evidence="7">
    <location>
        <begin position="153"/>
        <end position="174"/>
    </location>
</feature>
<protein>
    <submittedName>
        <fullName evidence="9">Cytochrome C oxidase subunit III</fullName>
    </submittedName>
</protein>
<dbReference type="PROSITE" id="PS50253">
    <property type="entry name" value="COX3"/>
    <property type="match status" value="1"/>
</dbReference>
<evidence type="ECO:0000256" key="3">
    <source>
        <dbReference type="ARBA" id="ARBA00022692"/>
    </source>
</evidence>
<comment type="similarity">
    <text evidence="2 6">Belongs to the cytochrome c oxidase subunit 3 family.</text>
</comment>
<dbReference type="KEGG" id="aon:DEH84_02180"/>
<evidence type="ECO:0000256" key="4">
    <source>
        <dbReference type="ARBA" id="ARBA00022989"/>
    </source>
</evidence>
<feature type="domain" description="Heme-copper oxidase subunit III family profile" evidence="8">
    <location>
        <begin position="1"/>
        <end position="175"/>
    </location>
</feature>
<comment type="subcellular location">
    <subcellularLocation>
        <location evidence="6">Cell membrane</location>
        <topology evidence="6">Multi-pass membrane protein</topology>
    </subcellularLocation>
    <subcellularLocation>
        <location evidence="1">Membrane</location>
        <topology evidence="1">Multi-pass membrane protein</topology>
    </subcellularLocation>
</comment>
<feature type="transmembrane region" description="Helical" evidence="7">
    <location>
        <begin position="68"/>
        <end position="88"/>
    </location>
</feature>
<sequence length="175" mass="19945">MWVGVSLEYIEFAVFFAVYFVARWHNPEAFQQGATRLWTLGGLCVTAVMVTGGYLLTRAIASTRDGDLVWGQRWLALALLTGLIYPLLKVLEWRWNLAHGIDASAGVFVVVYYYLTINHFIHASWGLMGMAWGLVRFRYGGYTADDHRGLEAIATYWHATDMVWLMVFALFYAFA</sequence>
<gene>
    <name evidence="9" type="ORF">DEH84_02180</name>
</gene>
<proteinExistence type="inferred from homology"/>
<feature type="transmembrane region" description="Helical" evidence="7">
    <location>
        <begin position="95"/>
        <end position="115"/>
    </location>
</feature>
<dbReference type="GO" id="GO:0004129">
    <property type="term" value="F:cytochrome-c oxidase activity"/>
    <property type="evidence" value="ECO:0007669"/>
    <property type="project" value="InterPro"/>
</dbReference>
<dbReference type="AlphaFoldDB" id="A0A2U8FVE0"/>
<dbReference type="Proteomes" id="UP000244892">
    <property type="component" value="Chromosome"/>
</dbReference>
<dbReference type="PANTHER" id="PTHR11403">
    <property type="entry name" value="CYTOCHROME C OXIDASE SUBUNIT III"/>
    <property type="match status" value="1"/>
</dbReference>
<evidence type="ECO:0000256" key="1">
    <source>
        <dbReference type="ARBA" id="ARBA00004141"/>
    </source>
</evidence>
<dbReference type="OrthoDB" id="9810850at2"/>
<dbReference type="PANTHER" id="PTHR11403:SF6">
    <property type="entry name" value="NITRIC OXIDE REDUCTASE SUBUNIT E"/>
    <property type="match status" value="1"/>
</dbReference>
<dbReference type="InterPro" id="IPR024791">
    <property type="entry name" value="Cyt_c/ubiquinol_Oxase_su3"/>
</dbReference>
<evidence type="ECO:0000256" key="7">
    <source>
        <dbReference type="SAM" id="Phobius"/>
    </source>
</evidence>
<keyword evidence="3 6" id="KW-0812">Transmembrane</keyword>